<dbReference type="RefSeq" id="WP_284921908.1">
    <property type="nucleotide sequence ID" value="NZ_CP126980.1"/>
</dbReference>
<dbReference type="PANTHER" id="PTHR46623:SF6">
    <property type="entry name" value="ALPHA_BETA-HYDROLASES SUPERFAMILY PROTEIN"/>
    <property type="match status" value="1"/>
</dbReference>
<dbReference type="InterPro" id="IPR002925">
    <property type="entry name" value="Dienelactn_hydro"/>
</dbReference>
<evidence type="ECO:0000259" key="1">
    <source>
        <dbReference type="Pfam" id="PF01738"/>
    </source>
</evidence>
<evidence type="ECO:0000313" key="3">
    <source>
        <dbReference type="Proteomes" id="UP001240150"/>
    </source>
</evidence>
<name>A0ABY8WR45_9ACTN</name>
<sequence>MTHVALFHSVYGRRPAVLAAAERLRAAGHLVVAPDLYAGQVATSMEEGFALSDRIGWEVIMRRAHDAVRDLPGDTVLAGFSMGVGVVAGLLPHRRCTAGLLLLHGLGGDPASVRSGLPVHLHIAGQDDLFPPGAVRAWRSAMADAGAAVRVHTYPGAGHLFTDPDTPDYDEPATKLVWRRTSAFLESL</sequence>
<proteinExistence type="predicted"/>
<dbReference type="EMBL" id="CP126980">
    <property type="protein sequence ID" value="WIN00385.1"/>
    <property type="molecule type" value="Genomic_DNA"/>
</dbReference>
<dbReference type="PANTHER" id="PTHR46623">
    <property type="entry name" value="CARBOXYMETHYLENEBUTENOLIDASE-RELATED"/>
    <property type="match status" value="1"/>
</dbReference>
<dbReference type="SUPFAM" id="SSF53474">
    <property type="entry name" value="alpha/beta-Hydrolases"/>
    <property type="match status" value="1"/>
</dbReference>
<keyword evidence="2" id="KW-0378">Hydrolase</keyword>
<dbReference type="Proteomes" id="UP001240150">
    <property type="component" value="Chromosome"/>
</dbReference>
<gene>
    <name evidence="2" type="ORF">ACTOB_004087</name>
</gene>
<keyword evidence="3" id="KW-1185">Reference proteome</keyword>
<reference evidence="2 3" key="1">
    <citation type="submission" date="2023-06" db="EMBL/GenBank/DDBJ databases">
        <authorList>
            <person name="Yushchuk O."/>
            <person name="Binda E."/>
            <person name="Ruckert-Reed C."/>
            <person name="Fedorenko V."/>
            <person name="Kalinowski J."/>
            <person name="Marinelli F."/>
        </authorList>
    </citation>
    <scope>NUCLEOTIDE SEQUENCE [LARGE SCALE GENOMIC DNA]</scope>
    <source>
        <strain evidence="2 3">NRRL 3884</strain>
    </source>
</reference>
<dbReference type="Pfam" id="PF01738">
    <property type="entry name" value="DLH"/>
    <property type="match status" value="1"/>
</dbReference>
<dbReference type="GO" id="GO:0016787">
    <property type="term" value="F:hydrolase activity"/>
    <property type="evidence" value="ECO:0007669"/>
    <property type="project" value="UniProtKB-KW"/>
</dbReference>
<protein>
    <submittedName>
        <fullName evidence="2">Dienelactone hydrolase family protein</fullName>
    </submittedName>
</protein>
<accession>A0ABY8WR45</accession>
<evidence type="ECO:0000313" key="2">
    <source>
        <dbReference type="EMBL" id="WIN00385.1"/>
    </source>
</evidence>
<dbReference type="Gene3D" id="3.40.50.1820">
    <property type="entry name" value="alpha/beta hydrolase"/>
    <property type="match status" value="1"/>
</dbReference>
<dbReference type="InterPro" id="IPR051049">
    <property type="entry name" value="Dienelactone_hydrolase-like"/>
</dbReference>
<dbReference type="InterPro" id="IPR029058">
    <property type="entry name" value="AB_hydrolase_fold"/>
</dbReference>
<feature type="domain" description="Dienelactone hydrolase" evidence="1">
    <location>
        <begin position="4"/>
        <end position="186"/>
    </location>
</feature>
<organism evidence="2 3">
    <name type="scientific">Actinoplanes oblitus</name>
    <dbReference type="NCBI Taxonomy" id="3040509"/>
    <lineage>
        <taxon>Bacteria</taxon>
        <taxon>Bacillati</taxon>
        <taxon>Actinomycetota</taxon>
        <taxon>Actinomycetes</taxon>
        <taxon>Micromonosporales</taxon>
        <taxon>Micromonosporaceae</taxon>
        <taxon>Actinoplanes</taxon>
    </lineage>
</organism>